<dbReference type="InterPro" id="IPR011333">
    <property type="entry name" value="SKP1/BTB/POZ_sf"/>
</dbReference>
<evidence type="ECO:0000259" key="1">
    <source>
        <dbReference type="PROSITE" id="PS50097"/>
    </source>
</evidence>
<sequence>MDPRDQIIKLLVGAFPTDILHVHEGVLCKSSIFLKNALKPEWAGQRDDPHTIDLSDERFETVKAYINWLYSSKSAVIPLEDKSIYAMLQNEEAQNLFISLAKAYVFGEKLQDIEYKNLVIKDMVVVWDALRWSPGPECTAIIYNGTSTGSPARRFLTDIIAYTAHYDPDEPVGWMSFIDEIPYEALVDAMKATIKLRSALNSSYITNSSYVEEIVQ</sequence>
<dbReference type="AlphaFoldDB" id="A0A6A6AI40"/>
<accession>A0A6A6AI40</accession>
<dbReference type="Proteomes" id="UP000799771">
    <property type="component" value="Unassembled WGS sequence"/>
</dbReference>
<dbReference type="PROSITE" id="PS50097">
    <property type="entry name" value="BTB"/>
    <property type="match status" value="1"/>
</dbReference>
<reference evidence="2" key="1">
    <citation type="journal article" date="2020" name="Stud. Mycol.">
        <title>101 Dothideomycetes genomes: a test case for predicting lifestyles and emergence of pathogens.</title>
        <authorList>
            <person name="Haridas S."/>
            <person name="Albert R."/>
            <person name="Binder M."/>
            <person name="Bloem J."/>
            <person name="Labutti K."/>
            <person name="Salamov A."/>
            <person name="Andreopoulos B."/>
            <person name="Baker S."/>
            <person name="Barry K."/>
            <person name="Bills G."/>
            <person name="Bluhm B."/>
            <person name="Cannon C."/>
            <person name="Castanera R."/>
            <person name="Culley D."/>
            <person name="Daum C."/>
            <person name="Ezra D."/>
            <person name="Gonzalez J."/>
            <person name="Henrissat B."/>
            <person name="Kuo A."/>
            <person name="Liang C."/>
            <person name="Lipzen A."/>
            <person name="Lutzoni F."/>
            <person name="Magnuson J."/>
            <person name="Mondo S."/>
            <person name="Nolan M."/>
            <person name="Ohm R."/>
            <person name="Pangilinan J."/>
            <person name="Park H.-J."/>
            <person name="Ramirez L."/>
            <person name="Alfaro M."/>
            <person name="Sun H."/>
            <person name="Tritt A."/>
            <person name="Yoshinaga Y."/>
            <person name="Zwiers L.-H."/>
            <person name="Turgeon B."/>
            <person name="Goodwin S."/>
            <person name="Spatafora J."/>
            <person name="Crous P."/>
            <person name="Grigoriev I."/>
        </authorList>
    </citation>
    <scope>NUCLEOTIDE SEQUENCE</scope>
    <source>
        <strain evidence="2">CBS 119687</strain>
    </source>
</reference>
<gene>
    <name evidence="2" type="ORF">P153DRAFT_396431</name>
</gene>
<dbReference type="EMBL" id="ML977505">
    <property type="protein sequence ID" value="KAF2130101.1"/>
    <property type="molecule type" value="Genomic_DNA"/>
</dbReference>
<feature type="domain" description="BTB" evidence="1">
    <location>
        <begin position="6"/>
        <end position="78"/>
    </location>
</feature>
<dbReference type="InterPro" id="IPR000210">
    <property type="entry name" value="BTB/POZ_dom"/>
</dbReference>
<dbReference type="PANTHER" id="PTHR47843:SF2">
    <property type="entry name" value="BTB DOMAIN-CONTAINING PROTEIN"/>
    <property type="match status" value="1"/>
</dbReference>
<dbReference type="GeneID" id="54411910"/>
<dbReference type="CDD" id="cd18186">
    <property type="entry name" value="BTB_POZ_ZBTB_KLHL-like"/>
    <property type="match status" value="1"/>
</dbReference>
<keyword evidence="3" id="KW-1185">Reference proteome</keyword>
<name>A0A6A6AI40_9PLEO</name>
<dbReference type="PANTHER" id="PTHR47843">
    <property type="entry name" value="BTB DOMAIN-CONTAINING PROTEIN-RELATED"/>
    <property type="match status" value="1"/>
</dbReference>
<dbReference type="Gene3D" id="3.30.710.10">
    <property type="entry name" value="Potassium Channel Kv1.1, Chain A"/>
    <property type="match status" value="1"/>
</dbReference>
<evidence type="ECO:0000313" key="2">
    <source>
        <dbReference type="EMBL" id="KAF2130101.1"/>
    </source>
</evidence>
<organism evidence="2 3">
    <name type="scientific">Dothidotthia symphoricarpi CBS 119687</name>
    <dbReference type="NCBI Taxonomy" id="1392245"/>
    <lineage>
        <taxon>Eukaryota</taxon>
        <taxon>Fungi</taxon>
        <taxon>Dikarya</taxon>
        <taxon>Ascomycota</taxon>
        <taxon>Pezizomycotina</taxon>
        <taxon>Dothideomycetes</taxon>
        <taxon>Pleosporomycetidae</taxon>
        <taxon>Pleosporales</taxon>
        <taxon>Dothidotthiaceae</taxon>
        <taxon>Dothidotthia</taxon>
    </lineage>
</organism>
<proteinExistence type="predicted"/>
<dbReference type="OrthoDB" id="3774232at2759"/>
<protein>
    <recommendedName>
        <fullName evidence="1">BTB domain-containing protein</fullName>
    </recommendedName>
</protein>
<evidence type="ECO:0000313" key="3">
    <source>
        <dbReference type="Proteomes" id="UP000799771"/>
    </source>
</evidence>
<dbReference type="RefSeq" id="XP_033524488.1">
    <property type="nucleotide sequence ID" value="XM_033671478.1"/>
</dbReference>